<evidence type="ECO:0000259" key="11">
    <source>
        <dbReference type="Pfam" id="PF00689"/>
    </source>
</evidence>
<dbReference type="GO" id="GO:0005524">
    <property type="term" value="F:ATP binding"/>
    <property type="evidence" value="ECO:0007669"/>
    <property type="project" value="UniProtKB-KW"/>
</dbReference>
<keyword evidence="13" id="KW-1185">Reference proteome</keyword>
<dbReference type="GO" id="GO:0005886">
    <property type="term" value="C:plasma membrane"/>
    <property type="evidence" value="ECO:0007669"/>
    <property type="project" value="UniProtKB-SubCell"/>
</dbReference>
<dbReference type="Pfam" id="PF00689">
    <property type="entry name" value="Cation_ATPase_C"/>
    <property type="match status" value="1"/>
</dbReference>
<dbReference type="GO" id="GO:0046872">
    <property type="term" value="F:metal ion binding"/>
    <property type="evidence" value="ECO:0007669"/>
    <property type="project" value="InterPro"/>
</dbReference>
<evidence type="ECO:0000313" key="12">
    <source>
        <dbReference type="EMBL" id="MBR7829282.1"/>
    </source>
</evidence>
<evidence type="ECO:0000259" key="10">
    <source>
        <dbReference type="Pfam" id="PF00122"/>
    </source>
</evidence>
<accession>A0A941EF06</accession>
<dbReference type="Gene3D" id="3.30.70.100">
    <property type="match status" value="1"/>
</dbReference>
<dbReference type="InterPro" id="IPR018303">
    <property type="entry name" value="ATPase_P-typ_P_site"/>
</dbReference>
<dbReference type="Gene3D" id="3.40.1110.10">
    <property type="entry name" value="Calcium-transporting ATPase, cytoplasmic domain N"/>
    <property type="match status" value="1"/>
</dbReference>
<dbReference type="PRINTS" id="PR00120">
    <property type="entry name" value="HATPASE"/>
</dbReference>
<dbReference type="SUPFAM" id="SSF81653">
    <property type="entry name" value="Calcium ATPase, transduction domain A"/>
    <property type="match status" value="1"/>
</dbReference>
<protein>
    <submittedName>
        <fullName evidence="12">Cation-translocating P-type ATPase</fullName>
    </submittedName>
</protein>
<dbReference type="InterPro" id="IPR036163">
    <property type="entry name" value="HMA_dom_sf"/>
</dbReference>
<dbReference type="EMBL" id="JAGSOH010000080">
    <property type="protein sequence ID" value="MBR7829282.1"/>
    <property type="molecule type" value="Genomic_DNA"/>
</dbReference>
<evidence type="ECO:0000313" key="13">
    <source>
        <dbReference type="Proteomes" id="UP000676325"/>
    </source>
</evidence>
<name>A0A941EF06_9ACTN</name>
<evidence type="ECO:0000256" key="1">
    <source>
        <dbReference type="ARBA" id="ARBA00004651"/>
    </source>
</evidence>
<comment type="catalytic activity">
    <reaction evidence="8">
        <text>ATP + H2O = ADP + phosphate + H(+)</text>
        <dbReference type="Rhea" id="RHEA:13065"/>
        <dbReference type="ChEBI" id="CHEBI:15377"/>
        <dbReference type="ChEBI" id="CHEBI:15378"/>
        <dbReference type="ChEBI" id="CHEBI:30616"/>
        <dbReference type="ChEBI" id="CHEBI:43474"/>
        <dbReference type="ChEBI" id="CHEBI:456216"/>
    </reaction>
</comment>
<proteinExistence type="predicted"/>
<dbReference type="InterPro" id="IPR001757">
    <property type="entry name" value="P_typ_ATPase"/>
</dbReference>
<evidence type="ECO:0000256" key="2">
    <source>
        <dbReference type="ARBA" id="ARBA00022692"/>
    </source>
</evidence>
<dbReference type="SFLD" id="SFLDG00002">
    <property type="entry name" value="C1.7:_P-type_atpase_like"/>
    <property type="match status" value="1"/>
</dbReference>
<gene>
    <name evidence="12" type="ORF">KDK95_23445</name>
</gene>
<dbReference type="InterPro" id="IPR008250">
    <property type="entry name" value="ATPase_P-typ_transduc_dom_A_sf"/>
</dbReference>
<evidence type="ECO:0000256" key="4">
    <source>
        <dbReference type="ARBA" id="ARBA00022840"/>
    </source>
</evidence>
<evidence type="ECO:0000256" key="9">
    <source>
        <dbReference type="SAM" id="MobiDB-lite"/>
    </source>
</evidence>
<dbReference type="InterPro" id="IPR044492">
    <property type="entry name" value="P_typ_ATPase_HD_dom"/>
</dbReference>
<evidence type="ECO:0000256" key="6">
    <source>
        <dbReference type="ARBA" id="ARBA00022989"/>
    </source>
</evidence>
<dbReference type="InterPro" id="IPR023214">
    <property type="entry name" value="HAD_sf"/>
</dbReference>
<dbReference type="SUPFAM" id="SSF55008">
    <property type="entry name" value="HMA, heavy metal-associated domain"/>
    <property type="match status" value="1"/>
</dbReference>
<dbReference type="Gene3D" id="1.20.1110.10">
    <property type="entry name" value="Calcium-transporting ATPase, transmembrane domain"/>
    <property type="match status" value="2"/>
</dbReference>
<dbReference type="SUPFAM" id="SSF81665">
    <property type="entry name" value="Calcium ATPase, transmembrane domain M"/>
    <property type="match status" value="1"/>
</dbReference>
<evidence type="ECO:0000256" key="5">
    <source>
        <dbReference type="ARBA" id="ARBA00022967"/>
    </source>
</evidence>
<dbReference type="SFLD" id="SFLDF00027">
    <property type="entry name" value="p-type_atpase"/>
    <property type="match status" value="1"/>
</dbReference>
<keyword evidence="7" id="KW-0472">Membrane</keyword>
<keyword evidence="3" id="KW-0547">Nucleotide-binding</keyword>
<feature type="region of interest" description="Disordered" evidence="9">
    <location>
        <begin position="294"/>
        <end position="318"/>
    </location>
</feature>
<evidence type="ECO:0000256" key="3">
    <source>
        <dbReference type="ARBA" id="ARBA00022741"/>
    </source>
</evidence>
<dbReference type="SFLD" id="SFLDS00003">
    <property type="entry name" value="Haloacid_Dehalogenase"/>
    <property type="match status" value="1"/>
</dbReference>
<reference evidence="12" key="1">
    <citation type="submission" date="2021-04" db="EMBL/GenBank/DDBJ databases">
        <title>Genome based classification of Actinospica acidithermotolerans sp. nov., an actinobacterium isolated from an Indonesian hot spring.</title>
        <authorList>
            <person name="Kusuma A.B."/>
            <person name="Putra K.E."/>
            <person name="Nafisah S."/>
            <person name="Loh J."/>
            <person name="Nouioui I."/>
            <person name="Goodfellow M."/>
        </authorList>
    </citation>
    <scope>NUCLEOTIDE SEQUENCE</scope>
    <source>
        <strain evidence="12">MGRD01-02</strain>
    </source>
</reference>
<dbReference type="PANTHER" id="PTHR42861">
    <property type="entry name" value="CALCIUM-TRANSPORTING ATPASE"/>
    <property type="match status" value="1"/>
</dbReference>
<dbReference type="Gene3D" id="3.40.50.1000">
    <property type="entry name" value="HAD superfamily/HAD-like"/>
    <property type="match status" value="1"/>
</dbReference>
<keyword evidence="2" id="KW-0812">Transmembrane</keyword>
<dbReference type="SUPFAM" id="SSF56784">
    <property type="entry name" value="HAD-like"/>
    <property type="match status" value="1"/>
</dbReference>
<dbReference type="Proteomes" id="UP000676325">
    <property type="component" value="Unassembled WGS sequence"/>
</dbReference>
<comment type="subcellular location">
    <subcellularLocation>
        <location evidence="1">Cell membrane</location>
        <topology evidence="1">Multi-pass membrane protein</topology>
    </subcellularLocation>
</comment>
<evidence type="ECO:0000256" key="8">
    <source>
        <dbReference type="ARBA" id="ARBA00049360"/>
    </source>
</evidence>
<organism evidence="12 13">
    <name type="scientific">Actinospica acidithermotolerans</name>
    <dbReference type="NCBI Taxonomy" id="2828514"/>
    <lineage>
        <taxon>Bacteria</taxon>
        <taxon>Bacillati</taxon>
        <taxon>Actinomycetota</taxon>
        <taxon>Actinomycetes</taxon>
        <taxon>Catenulisporales</taxon>
        <taxon>Actinospicaceae</taxon>
        <taxon>Actinospica</taxon>
    </lineage>
</organism>
<dbReference type="Gene3D" id="2.70.150.10">
    <property type="entry name" value="Calcium-transporting ATPase, cytoplasmic transduction domain A"/>
    <property type="match status" value="1"/>
</dbReference>
<dbReference type="PRINTS" id="PR00119">
    <property type="entry name" value="CATATPASE"/>
</dbReference>
<dbReference type="Pfam" id="PF00122">
    <property type="entry name" value="E1-E2_ATPase"/>
    <property type="match status" value="1"/>
</dbReference>
<feature type="domain" description="Cation-transporting P-type ATPase C-terminal" evidence="11">
    <location>
        <begin position="1369"/>
        <end position="1519"/>
    </location>
</feature>
<dbReference type="GO" id="GO:0016887">
    <property type="term" value="F:ATP hydrolysis activity"/>
    <property type="evidence" value="ECO:0007669"/>
    <property type="project" value="InterPro"/>
</dbReference>
<dbReference type="InterPro" id="IPR036412">
    <property type="entry name" value="HAD-like_sf"/>
</dbReference>
<dbReference type="InterPro" id="IPR006068">
    <property type="entry name" value="ATPase_P-typ_cation-transptr_C"/>
</dbReference>
<comment type="caution">
    <text evidence="12">The sequence shown here is derived from an EMBL/GenBank/DDBJ whole genome shotgun (WGS) entry which is preliminary data.</text>
</comment>
<dbReference type="InterPro" id="IPR059000">
    <property type="entry name" value="ATPase_P-type_domA"/>
</dbReference>
<keyword evidence="5" id="KW-1278">Translocase</keyword>
<keyword evidence="4" id="KW-0067">ATP-binding</keyword>
<dbReference type="InterPro" id="IPR023299">
    <property type="entry name" value="ATPase_P-typ_cyto_dom_N"/>
</dbReference>
<dbReference type="Pfam" id="PF00702">
    <property type="entry name" value="Hydrolase"/>
    <property type="match status" value="1"/>
</dbReference>
<evidence type="ECO:0000256" key="7">
    <source>
        <dbReference type="ARBA" id="ARBA00023136"/>
    </source>
</evidence>
<dbReference type="InterPro" id="IPR023298">
    <property type="entry name" value="ATPase_P-typ_TM_dom_sf"/>
</dbReference>
<sequence>MPLMPALAPLSRLAAYSRDTGAASLRLAGAAAQGSATVTRAVGGAVAGQGAAGLRGAASRLPGHPANLLGDIREVAVGHGVRRAWTRAGRAHIEVKGLTGRGETHRRVAADVTAALSRLRGVKWAKVNAVTREVLLAFDEEQIGIEEILAVIEAVEGDNGTGDADLAAGREAAGTPEHPADDEPIEVAALALATDLTGLGAAIAFRIADVAPLPRAARLPLLLADTYPPLRRGLEDRLGHQRAELLVALATSTVNAASLGPGPLAVDCAHHSLRLAERLGRRAVWRRREGELTGDGRGLAAQAPVREPRPAPLPDGPIEKLGDREAIASLIGAGGVLAFTRDPGRAAELMLATMPKAGRQGREAFAAVLGLCLAGHGVLPLDGTALRRLDRVDTVVIDATVLCGGPPTVLDARGEAGFEDEEVRLIAERLLADGPPESASEWRDEHWRLQPRTREPDRGIAEALELDLIDVEDVRRGVVQVGRGLDPHAEAVLAAAHEAADRVLVTQNTNIEPLLPWVDDVLPGDGGLCWHIRDLQREGHGVLLVACADDAALAGADVSVAVPCPRPGSCAAAVGWAADFIAGPGLVEVWRLLHAVPAARAVTRTSTRFAWAGGSLGALIAVSGDRRSRRTPRLSPVHGAATLAVLGGAYHGLRVGRERAPRPTDHTAWHALSADEAFKRLRERRAEQRRREALSRPPVALRLARGAGRRLAATPPVRHVVIDPVRGLASFGGAVVEELRDPLTPVLALGAAASAVVGSSVDAALVTGVMGGNAVISAGQRLRARRAMRGLLLGERRRARLTRWPVPEGKASTRTVTADQLRPGDVIALRAGDIVPADGRLLSADGLEMDESALTGESLPVAKSLDATPGADLPERACMVYEGCTVLAGTAYAVVTAVGPDTEAGRAAAVAGASSPSRAGIQARLTELTRIALPATGIGGVAVTALAAARGVPFRRALASGVAIAVAAVPEGLPLVATVAQLGAARRLSRHGVLVRSASTLEALGRVDTLCFDKTGTLTEGRLSVNRSAAFDRDFAPDDERGRRFLRDAARACPDADVHATDSAIVKAAREIEDPESESWVPVADLPFESNRGYSAALGDRDGSRTLIVKGAPEGLLERCVSVATDDGTSPLNAARRRTAADTLKRLADDGLRVLAVAERAVPEAAATREGLPGLVGELTLLGFVALADTPRAGAGETVERLTAAGVRPVMITGDHPRTAVAVARGLGIPDADRVLTGAELDRLSKAGRDRRIAETTVFARVSPQHKVRIVQALQSTGRVVAMAGDGSNDAAAIRAADVGIALAGTGSVPARNAADLVLTEPEPLRLLDAIEEGRALWRRVRAAVGILVGGNAGEIAFTVLGTAIGGQAPLGTRQFLLVNMMTDMLPALAVALAPERPQDGERADAPVGRVWGPELGRDLAVRGGATALGALLAWQAGRTVGRERRASTMALAALVGTQLGQTLLAGRRSPLVAATCLGSAVALVAVVETPGVSRFFGCTPLGPVAWGIVGASCATATLAGAAAPGLVEKIAASRAPTHAED</sequence>
<feature type="domain" description="P-type ATPase A" evidence="10">
    <location>
        <begin position="812"/>
        <end position="909"/>
    </location>
</feature>
<dbReference type="RefSeq" id="WP_212520416.1">
    <property type="nucleotide sequence ID" value="NZ_JAGSOH010000080.1"/>
</dbReference>
<keyword evidence="6" id="KW-1133">Transmembrane helix</keyword>
<dbReference type="PROSITE" id="PS00154">
    <property type="entry name" value="ATPASE_E1_E2"/>
    <property type="match status" value="1"/>
</dbReference>
<dbReference type="NCBIfam" id="TIGR01494">
    <property type="entry name" value="ATPase_P-type"/>
    <property type="match status" value="2"/>
</dbReference>